<accession>A0ABP7RN02</accession>
<evidence type="ECO:0000256" key="4">
    <source>
        <dbReference type="ARBA" id="ARBA00023136"/>
    </source>
</evidence>
<evidence type="ECO:0000256" key="3">
    <source>
        <dbReference type="ARBA" id="ARBA00022989"/>
    </source>
</evidence>
<comment type="function">
    <text evidence="5">Plays a role in cell envelope biogenesis, maintenance of cell envelope integrity and membrane homeostasis.</text>
</comment>
<comment type="caution">
    <text evidence="6">The sequence shown here is derived from an EMBL/GenBank/DDBJ whole genome shotgun (WGS) entry which is preliminary data.</text>
</comment>
<feature type="transmembrane region" description="Helical" evidence="5">
    <location>
        <begin position="20"/>
        <end position="43"/>
    </location>
</feature>
<evidence type="ECO:0000313" key="6">
    <source>
        <dbReference type="EMBL" id="GAA3999820.1"/>
    </source>
</evidence>
<evidence type="ECO:0000256" key="2">
    <source>
        <dbReference type="ARBA" id="ARBA00022692"/>
    </source>
</evidence>
<gene>
    <name evidence="5" type="primary">yciB</name>
    <name evidence="6" type="ORF">GCM10022279_24400</name>
</gene>
<keyword evidence="3 5" id="KW-1133">Transmembrane helix</keyword>
<dbReference type="HAMAP" id="MF_00189">
    <property type="entry name" value="YciB"/>
    <property type="match status" value="1"/>
</dbReference>
<dbReference type="EMBL" id="BAABBP010000023">
    <property type="protein sequence ID" value="GAA3999820.1"/>
    <property type="molecule type" value="Genomic_DNA"/>
</dbReference>
<comment type="similarity">
    <text evidence="5">Belongs to the YciB family.</text>
</comment>
<feature type="transmembrane region" description="Helical" evidence="5">
    <location>
        <begin position="80"/>
        <end position="96"/>
    </location>
</feature>
<keyword evidence="7" id="KW-1185">Reference proteome</keyword>
<feature type="transmembrane region" description="Helical" evidence="5">
    <location>
        <begin position="151"/>
        <end position="169"/>
    </location>
</feature>
<comment type="subcellular location">
    <subcellularLocation>
        <location evidence="5">Cell inner membrane</location>
        <topology evidence="5">Multi-pass membrane protein</topology>
    </subcellularLocation>
</comment>
<keyword evidence="2 5" id="KW-0812">Transmembrane</keyword>
<keyword evidence="1 5" id="KW-1003">Cell membrane</keyword>
<reference evidence="7" key="1">
    <citation type="journal article" date="2019" name="Int. J. Syst. Evol. Microbiol.">
        <title>The Global Catalogue of Microorganisms (GCM) 10K type strain sequencing project: providing services to taxonomists for standard genome sequencing and annotation.</title>
        <authorList>
            <consortium name="The Broad Institute Genomics Platform"/>
            <consortium name="The Broad Institute Genome Sequencing Center for Infectious Disease"/>
            <person name="Wu L."/>
            <person name="Ma J."/>
        </authorList>
    </citation>
    <scope>NUCLEOTIDE SEQUENCE [LARGE SCALE GENOMIC DNA]</scope>
    <source>
        <strain evidence="7">JCM 17561</strain>
    </source>
</reference>
<dbReference type="NCBIfam" id="TIGR00997">
    <property type="entry name" value="ispZ"/>
    <property type="match status" value="1"/>
</dbReference>
<dbReference type="PANTHER" id="PTHR36917:SF1">
    <property type="entry name" value="INNER MEMBRANE-SPANNING PROTEIN YCIB"/>
    <property type="match status" value="1"/>
</dbReference>
<dbReference type="InterPro" id="IPR006008">
    <property type="entry name" value="YciB"/>
</dbReference>
<organism evidence="6 7">
    <name type="scientific">Comamonas faecalis</name>
    <dbReference type="NCBI Taxonomy" id="1387849"/>
    <lineage>
        <taxon>Bacteria</taxon>
        <taxon>Pseudomonadati</taxon>
        <taxon>Pseudomonadota</taxon>
        <taxon>Betaproteobacteria</taxon>
        <taxon>Burkholderiales</taxon>
        <taxon>Comamonadaceae</taxon>
        <taxon>Comamonas</taxon>
    </lineage>
</organism>
<dbReference type="Pfam" id="PF04279">
    <property type="entry name" value="IspA"/>
    <property type="match status" value="1"/>
</dbReference>
<feature type="transmembrane region" description="Helical" evidence="5">
    <location>
        <begin position="50"/>
        <end position="68"/>
    </location>
</feature>
<keyword evidence="4 5" id="KW-0472">Membrane</keyword>
<feature type="transmembrane region" description="Helical" evidence="5">
    <location>
        <begin position="116"/>
        <end position="139"/>
    </location>
</feature>
<evidence type="ECO:0000256" key="1">
    <source>
        <dbReference type="ARBA" id="ARBA00022475"/>
    </source>
</evidence>
<dbReference type="Proteomes" id="UP001501627">
    <property type="component" value="Unassembled WGS sequence"/>
</dbReference>
<keyword evidence="5" id="KW-0997">Cell inner membrane</keyword>
<evidence type="ECO:0000256" key="5">
    <source>
        <dbReference type="HAMAP-Rule" id="MF_00189"/>
    </source>
</evidence>
<evidence type="ECO:0000313" key="7">
    <source>
        <dbReference type="Proteomes" id="UP001501627"/>
    </source>
</evidence>
<name>A0ABP7RN02_9BURK</name>
<dbReference type="PANTHER" id="PTHR36917">
    <property type="entry name" value="INTRACELLULAR SEPTATION PROTEIN A-RELATED"/>
    <property type="match status" value="1"/>
</dbReference>
<sequence>MKLLLDFLPLLLFFVAYKLQGIYAGTAVLMAATCVQMAIIYAIDKKLTTMHKATLALILIFGALTLGLQDDRFIKWKPTVLYAAMALALAVALWGYRKNFLRVMLGSQLALPDAVWHRLSVAWVLYCLFMSTLNGYVAAFWSTDAWADFKLWGYVFPLVFIVGQALYLTRHIEHDAADTHPSKDAQP</sequence>
<proteinExistence type="inferred from homology"/>
<protein>
    <recommendedName>
        <fullName evidence="5">Inner membrane-spanning protein YciB</fullName>
    </recommendedName>
</protein>
<dbReference type="RefSeq" id="WP_103043938.1">
    <property type="nucleotide sequence ID" value="NZ_BAABBP010000023.1"/>
</dbReference>
<dbReference type="NCBIfam" id="NF001325">
    <property type="entry name" value="PRK00259.1-3"/>
    <property type="match status" value="1"/>
</dbReference>